<protein>
    <recommendedName>
        <fullName evidence="3">Glycosyltransferase family 1 protein</fullName>
    </recommendedName>
</protein>
<dbReference type="EMBL" id="JAPNMI010000002">
    <property type="protein sequence ID" value="MCY0788689.1"/>
    <property type="molecule type" value="Genomic_DNA"/>
</dbReference>
<reference evidence="1" key="1">
    <citation type="submission" date="2022-08" db="EMBL/GenBank/DDBJ databases">
        <authorList>
            <person name="Dale J.L."/>
        </authorList>
    </citation>
    <scope>NUCLEOTIDE SEQUENCE</scope>
    <source>
        <strain evidence="1">2022EL-00758</strain>
    </source>
</reference>
<gene>
    <name evidence="1" type="ORF">N0392_03160</name>
</gene>
<sequence length="328" mass="38441">MYNVNLFYKKSNHINQYIYGFLLLQKQKIIKINLINNSCPDITTQHILRAEVNGKKFIYDANDGDHIDRGFFSLPDYNWCDVYYKRSFSPQLSEKFPKCQPLGFNYDIKPVFSRWEEISVKCRRALGKDIIKHTDLEADPIVTDNPKLLFLTRLWDPDTVRKNHNGDAGITDEYHKLNDFRLMVLDTIKEKFSSSAMFGLSDNEYTRKVAPDYILPPELTSRRKFIQSLKGYEICIATTGLHDSTGWRFGEYIASSRAIISDPLRYIPTGNYSHYLPFENKKELIFSIEKLMNNRSLRLDLMLKNKKYYSEFLSPDKLILNTILNVNH</sequence>
<evidence type="ECO:0000313" key="2">
    <source>
        <dbReference type="Proteomes" id="UP001076655"/>
    </source>
</evidence>
<comment type="caution">
    <text evidence="1">The sequence shown here is derived from an EMBL/GenBank/DDBJ whole genome shotgun (WGS) entry which is preliminary data.</text>
</comment>
<dbReference type="AlphaFoldDB" id="A0A9Q4CLH4"/>
<organism evidence="1 2">
    <name type="scientific">Morganella morganii</name>
    <name type="common">Proteus morganii</name>
    <dbReference type="NCBI Taxonomy" id="582"/>
    <lineage>
        <taxon>Bacteria</taxon>
        <taxon>Pseudomonadati</taxon>
        <taxon>Pseudomonadota</taxon>
        <taxon>Gammaproteobacteria</taxon>
        <taxon>Enterobacterales</taxon>
        <taxon>Morganellaceae</taxon>
        <taxon>Morganella</taxon>
    </lineage>
</organism>
<evidence type="ECO:0000313" key="1">
    <source>
        <dbReference type="EMBL" id="MCY0788689.1"/>
    </source>
</evidence>
<accession>A0A9Q4CLH4</accession>
<dbReference type="RefSeq" id="WP_260249238.1">
    <property type="nucleotide sequence ID" value="NZ_JALMEJ010000004.1"/>
</dbReference>
<name>A0A9Q4CLH4_MORMO</name>
<proteinExistence type="predicted"/>
<dbReference type="Proteomes" id="UP001076655">
    <property type="component" value="Unassembled WGS sequence"/>
</dbReference>
<evidence type="ECO:0008006" key="3">
    <source>
        <dbReference type="Google" id="ProtNLM"/>
    </source>
</evidence>